<feature type="region of interest" description="Disordered" evidence="1">
    <location>
        <begin position="201"/>
        <end position="220"/>
    </location>
</feature>
<gene>
    <name evidence="2" type="ORF">PCOR1329_LOCUS82936</name>
</gene>
<dbReference type="EMBL" id="CAUYUJ010021971">
    <property type="protein sequence ID" value="CAK0908180.1"/>
    <property type="molecule type" value="Genomic_DNA"/>
</dbReference>
<proteinExistence type="predicted"/>
<feature type="compositionally biased region" description="Basic and acidic residues" evidence="1">
    <location>
        <begin position="436"/>
        <end position="451"/>
    </location>
</feature>
<accession>A0ABN9YA17</accession>
<dbReference type="Proteomes" id="UP001189429">
    <property type="component" value="Unassembled WGS sequence"/>
</dbReference>
<evidence type="ECO:0000313" key="3">
    <source>
        <dbReference type="Proteomes" id="UP001189429"/>
    </source>
</evidence>
<evidence type="ECO:0000313" key="2">
    <source>
        <dbReference type="EMBL" id="CAK0908180.1"/>
    </source>
</evidence>
<reference evidence="2" key="1">
    <citation type="submission" date="2023-10" db="EMBL/GenBank/DDBJ databases">
        <authorList>
            <person name="Chen Y."/>
            <person name="Shah S."/>
            <person name="Dougan E. K."/>
            <person name="Thang M."/>
            <person name="Chan C."/>
        </authorList>
    </citation>
    <scope>NUCLEOTIDE SEQUENCE [LARGE SCALE GENOMIC DNA]</scope>
</reference>
<name>A0ABN9YA17_9DINO</name>
<feature type="region of interest" description="Disordered" evidence="1">
    <location>
        <begin position="436"/>
        <end position="471"/>
    </location>
</feature>
<evidence type="ECO:0000256" key="1">
    <source>
        <dbReference type="SAM" id="MobiDB-lite"/>
    </source>
</evidence>
<comment type="caution">
    <text evidence="2">The sequence shown here is derived from an EMBL/GenBank/DDBJ whole genome shotgun (WGS) entry which is preliminary data.</text>
</comment>
<feature type="compositionally biased region" description="Basic and acidic residues" evidence="1">
    <location>
        <begin position="461"/>
        <end position="471"/>
    </location>
</feature>
<sequence length="471" mass="52142">MQLTSILRGFLDAGSGDELWFADAEVRRRLHDSVAEAHKEQKILVAAPTEEVPDCVCPLPLERQPVCEVPPDFFNRTCFVAPTDASVSLASITSWECYSEQQLEVYSLGFAVLVVLLPLVVEGSVALNSDGGVEMLSGRTVPRRPPRPIYRFAQAVPWDKFSELRAEALQVIVDEGLDEIPHARVLDDAFAIRNFRRPRLGARGPAPPLPQPADGQADLAAAPESDEVWVVSEPVFDGDQEVARIGTQVAAESVACRLGNRGFAKFGSAVAALERIKVDDLDGYSSSRKTLLPAGLGEEPGKKADEDVRTLSVKFNAFNRRERVWVDSVKEMVEDASSDWPLDGPRTFLWLMMSFAQLATVPTFWLERHLQTAGWSENDRSIHEMRVMAEAHGKNPMNPNHEIADKFSGYNRRQQLAAPALRTYVAKEVREEAEIDKRTSKAKALKDEAKVALKRGKAAGKGKEKEEGKDE</sequence>
<protein>
    <submittedName>
        <fullName evidence="2">Uncharacterized protein</fullName>
    </submittedName>
</protein>
<keyword evidence="3" id="KW-1185">Reference proteome</keyword>
<organism evidence="2 3">
    <name type="scientific">Prorocentrum cordatum</name>
    <dbReference type="NCBI Taxonomy" id="2364126"/>
    <lineage>
        <taxon>Eukaryota</taxon>
        <taxon>Sar</taxon>
        <taxon>Alveolata</taxon>
        <taxon>Dinophyceae</taxon>
        <taxon>Prorocentrales</taxon>
        <taxon>Prorocentraceae</taxon>
        <taxon>Prorocentrum</taxon>
    </lineage>
</organism>